<dbReference type="EMBL" id="CM001403">
    <property type="protein sequence ID" value="EHQ24692.1"/>
    <property type="molecule type" value="Genomic_DNA"/>
</dbReference>
<dbReference type="PANTHER" id="PTHR32385:SF15">
    <property type="entry name" value="INOSITOL PHOSPHOCERAMIDE MANNOSYLTRANSFERASE 1"/>
    <property type="match status" value="1"/>
</dbReference>
<sequence>MINKIIHQIWISEDNQPLPRYCEELSRTWRENHPDYKYILWDKESTQHLIEKKYPNMAELISRYRYSIQKVDVLKYLILHEIGGVYVDMDYECIKSISDLFSNHDCYLSEESSEYKVIGNALIASVEKSSFLSFVISSLKKHLDGPNIDVHDKLNYVLSTTGPGMLGIAYQNYEKKNDICVIPSKFLSPITALESREIFKLGMVPTFIEEKLSESYAVHYFFSMWIN</sequence>
<dbReference type="InterPro" id="IPR029044">
    <property type="entry name" value="Nucleotide-diphossugar_trans"/>
</dbReference>
<proteinExistence type="predicted"/>
<dbReference type="InterPro" id="IPR051706">
    <property type="entry name" value="Glycosyltransferase_domain"/>
</dbReference>
<protein>
    <submittedName>
        <fullName evidence="2">Glycosyltransferase sugar-binding protein containing DXD motif</fullName>
    </submittedName>
</protein>
<dbReference type="eggNOG" id="COG3774">
    <property type="taxonomic scope" value="Bacteria"/>
</dbReference>
<keyword evidence="1" id="KW-0808">Transferase</keyword>
<dbReference type="GO" id="GO:0000030">
    <property type="term" value="F:mannosyltransferase activity"/>
    <property type="evidence" value="ECO:0007669"/>
    <property type="project" value="TreeGrafter"/>
</dbReference>
<gene>
    <name evidence="2" type="ORF">Mucpa_0499</name>
</gene>
<evidence type="ECO:0000313" key="2">
    <source>
        <dbReference type="EMBL" id="EHQ24692.1"/>
    </source>
</evidence>
<dbReference type="Proteomes" id="UP000002774">
    <property type="component" value="Chromosome"/>
</dbReference>
<dbReference type="SUPFAM" id="SSF53448">
    <property type="entry name" value="Nucleotide-diphospho-sugar transferases"/>
    <property type="match status" value="1"/>
</dbReference>
<dbReference type="PANTHER" id="PTHR32385">
    <property type="entry name" value="MANNOSYL PHOSPHORYLINOSITOL CERAMIDE SYNTHASE"/>
    <property type="match status" value="1"/>
</dbReference>
<evidence type="ECO:0000256" key="1">
    <source>
        <dbReference type="ARBA" id="ARBA00022679"/>
    </source>
</evidence>
<accession>H1Y1N3</accession>
<keyword evidence="3" id="KW-1185">Reference proteome</keyword>
<reference evidence="2" key="1">
    <citation type="submission" date="2011-09" db="EMBL/GenBank/DDBJ databases">
        <title>The permanent draft genome of Mucilaginibacter paludis DSM 18603.</title>
        <authorList>
            <consortium name="US DOE Joint Genome Institute (JGI-PGF)"/>
            <person name="Lucas S."/>
            <person name="Han J."/>
            <person name="Lapidus A."/>
            <person name="Bruce D."/>
            <person name="Goodwin L."/>
            <person name="Pitluck S."/>
            <person name="Peters L."/>
            <person name="Kyrpides N."/>
            <person name="Mavromatis K."/>
            <person name="Ivanova N."/>
            <person name="Mikhailova N."/>
            <person name="Held B."/>
            <person name="Detter J.C."/>
            <person name="Tapia R."/>
            <person name="Han C."/>
            <person name="Land M."/>
            <person name="Hauser L."/>
            <person name="Markowitz V."/>
            <person name="Cheng J.-F."/>
            <person name="Hugenholtz P."/>
            <person name="Woyke T."/>
            <person name="Wu D."/>
            <person name="Tindall B."/>
            <person name="Brambilla E."/>
            <person name="Klenk H.-P."/>
            <person name="Eisen J.A."/>
        </authorList>
    </citation>
    <scope>NUCLEOTIDE SEQUENCE [LARGE SCALE GENOMIC DNA]</scope>
    <source>
        <strain evidence="2">DSM 18603</strain>
    </source>
</reference>
<dbReference type="InterPro" id="IPR007577">
    <property type="entry name" value="GlycoTrfase_DXD_sugar-bd_CS"/>
</dbReference>
<dbReference type="GO" id="GO:0051999">
    <property type="term" value="P:mannosyl-inositol phosphorylceramide biosynthetic process"/>
    <property type="evidence" value="ECO:0007669"/>
    <property type="project" value="TreeGrafter"/>
</dbReference>
<dbReference type="STRING" id="714943.Mucpa_0499"/>
<dbReference type="HOGENOM" id="CLU_036369_4_1_10"/>
<dbReference type="AlphaFoldDB" id="H1Y1N3"/>
<dbReference type="Gene3D" id="3.90.550.20">
    <property type="match status" value="1"/>
</dbReference>
<dbReference type="GO" id="GO:0016020">
    <property type="term" value="C:membrane"/>
    <property type="evidence" value="ECO:0007669"/>
    <property type="project" value="GOC"/>
</dbReference>
<dbReference type="OrthoDB" id="9802987at2"/>
<organism evidence="2 3">
    <name type="scientific">Mucilaginibacter paludis DSM 18603</name>
    <dbReference type="NCBI Taxonomy" id="714943"/>
    <lineage>
        <taxon>Bacteria</taxon>
        <taxon>Pseudomonadati</taxon>
        <taxon>Bacteroidota</taxon>
        <taxon>Sphingobacteriia</taxon>
        <taxon>Sphingobacteriales</taxon>
        <taxon>Sphingobacteriaceae</taxon>
        <taxon>Mucilaginibacter</taxon>
    </lineage>
</organism>
<evidence type="ECO:0000313" key="3">
    <source>
        <dbReference type="Proteomes" id="UP000002774"/>
    </source>
</evidence>
<dbReference type="Pfam" id="PF04488">
    <property type="entry name" value="Gly_transf_sug"/>
    <property type="match status" value="1"/>
</dbReference>
<dbReference type="RefSeq" id="WP_008504243.1">
    <property type="nucleotide sequence ID" value="NZ_CM001403.1"/>
</dbReference>
<name>H1Y1N3_9SPHI</name>